<dbReference type="STRING" id="231916.A0A409VRF1"/>
<dbReference type="InterPro" id="IPR030847">
    <property type="entry name" value="Hem25/SLC25A38"/>
</dbReference>
<feature type="repeat" description="Solcar" evidence="11">
    <location>
        <begin position="243"/>
        <end position="328"/>
    </location>
</feature>
<dbReference type="EMBL" id="NHYE01005586">
    <property type="protein sequence ID" value="PPQ68860.1"/>
    <property type="molecule type" value="Genomic_DNA"/>
</dbReference>
<comment type="caution">
    <text evidence="12">The sequence shown here is derived from an EMBL/GenBank/DDBJ whole genome shotgun (WGS) entry which is preliminary data.</text>
</comment>
<dbReference type="Pfam" id="PF00153">
    <property type="entry name" value="Mito_carr"/>
    <property type="match status" value="3"/>
</dbReference>
<evidence type="ECO:0000256" key="10">
    <source>
        <dbReference type="HAMAP-Rule" id="MF_03064"/>
    </source>
</evidence>
<feature type="repeat" description="Solcar" evidence="11">
    <location>
        <begin position="33"/>
        <end position="124"/>
    </location>
</feature>
<evidence type="ECO:0000256" key="5">
    <source>
        <dbReference type="ARBA" id="ARBA00022792"/>
    </source>
</evidence>
<dbReference type="PANTHER" id="PTHR46181:SF3">
    <property type="entry name" value="MITOCHONDRIAL GLYCINE TRANSPORTER"/>
    <property type="match status" value="1"/>
</dbReference>
<keyword evidence="7 10" id="KW-0496">Mitochondrion</keyword>
<keyword evidence="3 10" id="KW-0812">Transmembrane</keyword>
<comment type="subcellular location">
    <subcellularLocation>
        <location evidence="1">Membrane</location>
        <topology evidence="1">Multi-pass membrane protein</topology>
    </subcellularLocation>
    <subcellularLocation>
        <location evidence="10">Mitochondrion inner membrane</location>
        <topology evidence="10">Multi-pass membrane protein</topology>
    </subcellularLocation>
</comment>
<dbReference type="GO" id="GO:1904983">
    <property type="term" value="P:glycine import into mitochondrion"/>
    <property type="evidence" value="ECO:0007669"/>
    <property type="project" value="UniProtKB-UniRule"/>
</dbReference>
<evidence type="ECO:0000313" key="12">
    <source>
        <dbReference type="EMBL" id="PPQ68860.1"/>
    </source>
</evidence>
<feature type="repeat" description="Solcar" evidence="11">
    <location>
        <begin position="151"/>
        <end position="231"/>
    </location>
</feature>
<dbReference type="InterPro" id="IPR018108">
    <property type="entry name" value="MCP_transmembrane"/>
</dbReference>
<evidence type="ECO:0000313" key="13">
    <source>
        <dbReference type="Proteomes" id="UP000284706"/>
    </source>
</evidence>
<evidence type="ECO:0000256" key="8">
    <source>
        <dbReference type="ARBA" id="ARBA00023136"/>
    </source>
</evidence>
<dbReference type="FunCoup" id="A0A409VRF1">
    <property type="interactions" value="140"/>
</dbReference>
<evidence type="ECO:0000256" key="1">
    <source>
        <dbReference type="ARBA" id="ARBA00004141"/>
    </source>
</evidence>
<dbReference type="PANTHER" id="PTHR46181">
    <property type="entry name" value="MITOCHONDRIAL GLYCINE TRANSPORTER"/>
    <property type="match status" value="1"/>
</dbReference>
<keyword evidence="4 10" id="KW-0677">Repeat</keyword>
<keyword evidence="13" id="KW-1185">Reference proteome</keyword>
<evidence type="ECO:0000256" key="2">
    <source>
        <dbReference type="ARBA" id="ARBA00022448"/>
    </source>
</evidence>
<accession>A0A409VRF1</accession>
<keyword evidence="8 10" id="KW-0472">Membrane</keyword>
<evidence type="ECO:0000256" key="11">
    <source>
        <dbReference type="PROSITE-ProRule" id="PRU00282"/>
    </source>
</evidence>
<keyword evidence="2 10" id="KW-0813">Transport</keyword>
<dbReference type="HAMAP" id="MF_03064">
    <property type="entry name" value="SLC25A38"/>
    <property type="match status" value="1"/>
</dbReference>
<evidence type="ECO:0000256" key="7">
    <source>
        <dbReference type="ARBA" id="ARBA00023128"/>
    </source>
</evidence>
<proteinExistence type="inferred from homology"/>
<keyword evidence="5 10" id="KW-0999">Mitochondrion inner membrane</keyword>
<dbReference type="GO" id="GO:0015187">
    <property type="term" value="F:glycine transmembrane transporter activity"/>
    <property type="evidence" value="ECO:0007669"/>
    <property type="project" value="UniProtKB-UniRule"/>
</dbReference>
<sequence length="335" mass="36789">MHAFGYWGVTRKATSLLTPNHRWSTPLAKLLMSNVAQQLLSGALSGLATTICLQPLDLIKTRIQQGDHYLKPRRHNSSVIVNIVQEVVEKQGLRGLWRGTLPSLVRNVPGVAMYMTGLTQLRTWMAKSSYFASAQQPVRANSSVLPTLSNTGNLLAGAATRVSVGFLLNPISVIKARFESNMYNYPTMFYALNSIIRQGPSELFRGFMASSLRDAPYAGLFVVFYEGTKKEIALFLPATSSSHAALIHCISAASAGSIATFITHPFDVIKTKVQVRSEARYNGFLKTVGTIWQQQGVVGFFSGASLRLSRKVLSSAIGWVVYESLLMFMHKPLLG</sequence>
<evidence type="ECO:0000256" key="4">
    <source>
        <dbReference type="ARBA" id="ARBA00022737"/>
    </source>
</evidence>
<keyword evidence="6 10" id="KW-1133">Transmembrane helix</keyword>
<dbReference type="InterPro" id="IPR023395">
    <property type="entry name" value="MCP_dom_sf"/>
</dbReference>
<name>A0A409VRF1_9AGAR</name>
<dbReference type="SUPFAM" id="SSF103506">
    <property type="entry name" value="Mitochondrial carrier"/>
    <property type="match status" value="1"/>
</dbReference>
<dbReference type="Proteomes" id="UP000284706">
    <property type="component" value="Unassembled WGS sequence"/>
</dbReference>
<dbReference type="GO" id="GO:0005743">
    <property type="term" value="C:mitochondrial inner membrane"/>
    <property type="evidence" value="ECO:0007669"/>
    <property type="project" value="UniProtKB-SubCell"/>
</dbReference>
<comment type="function">
    <text evidence="10">Mitochondrial glycine transporter that imports glycine into the mitochondrial matrix. Plays an important role in providing glycine for the first enzymatic step in heme biosynthesis, the condensation of glycine with succinyl-CoA to produce 5-aminolevulinate (ALA) in the miochondrial matrix.</text>
</comment>
<comment type="catalytic activity">
    <reaction evidence="9 10">
        <text>glycine(in) = glycine(out)</text>
        <dbReference type="Rhea" id="RHEA:70715"/>
        <dbReference type="ChEBI" id="CHEBI:57305"/>
    </reaction>
</comment>
<reference evidence="12 13" key="1">
    <citation type="journal article" date="2018" name="Evol. Lett.">
        <title>Horizontal gene cluster transfer increased hallucinogenic mushroom diversity.</title>
        <authorList>
            <person name="Reynolds H.T."/>
            <person name="Vijayakumar V."/>
            <person name="Gluck-Thaler E."/>
            <person name="Korotkin H.B."/>
            <person name="Matheny P.B."/>
            <person name="Slot J.C."/>
        </authorList>
    </citation>
    <scope>NUCLEOTIDE SEQUENCE [LARGE SCALE GENOMIC DNA]</scope>
    <source>
        <strain evidence="12 13">SRW20</strain>
    </source>
</reference>
<evidence type="ECO:0000256" key="3">
    <source>
        <dbReference type="ARBA" id="ARBA00022692"/>
    </source>
</evidence>
<dbReference type="OrthoDB" id="1924968at2759"/>
<protein>
    <recommendedName>
        <fullName evidence="10">Mitochondrial glycine transporter</fullName>
    </recommendedName>
    <alternativeName>
        <fullName evidence="10">Solute carrier family 25 member 38 homolog</fullName>
    </alternativeName>
</protein>
<gene>
    <name evidence="12" type="ORF">CVT26_001694</name>
</gene>
<dbReference type="AlphaFoldDB" id="A0A409VRF1"/>
<dbReference type="PROSITE" id="PS50920">
    <property type="entry name" value="SOLCAR"/>
    <property type="match status" value="3"/>
</dbReference>
<comment type="similarity">
    <text evidence="10">Belongs to the mitochondrial carrier (TC 2.A.29) family. SLC25A38 subfamily.</text>
</comment>
<evidence type="ECO:0000256" key="9">
    <source>
        <dbReference type="ARBA" id="ARBA00034060"/>
    </source>
</evidence>
<organism evidence="12 13">
    <name type="scientific">Gymnopilus dilepis</name>
    <dbReference type="NCBI Taxonomy" id="231916"/>
    <lineage>
        <taxon>Eukaryota</taxon>
        <taxon>Fungi</taxon>
        <taxon>Dikarya</taxon>
        <taxon>Basidiomycota</taxon>
        <taxon>Agaricomycotina</taxon>
        <taxon>Agaricomycetes</taxon>
        <taxon>Agaricomycetidae</taxon>
        <taxon>Agaricales</taxon>
        <taxon>Agaricineae</taxon>
        <taxon>Hymenogastraceae</taxon>
        <taxon>Gymnopilus</taxon>
    </lineage>
</organism>
<dbReference type="InParanoid" id="A0A409VRF1"/>
<evidence type="ECO:0000256" key="6">
    <source>
        <dbReference type="ARBA" id="ARBA00022989"/>
    </source>
</evidence>
<dbReference type="Gene3D" id="1.50.40.10">
    <property type="entry name" value="Mitochondrial carrier domain"/>
    <property type="match status" value="1"/>
</dbReference>